<comment type="caution">
    <text evidence="1">The sequence shown here is derived from an EMBL/GenBank/DDBJ whole genome shotgun (WGS) entry which is preliminary data.</text>
</comment>
<dbReference type="Proteomes" id="UP000485880">
    <property type="component" value="Unassembled WGS sequence"/>
</dbReference>
<organism evidence="1 2">
    <name type="scientific">Methylocella tundrae</name>
    <dbReference type="NCBI Taxonomy" id="227605"/>
    <lineage>
        <taxon>Bacteria</taxon>
        <taxon>Pseudomonadati</taxon>
        <taxon>Pseudomonadota</taxon>
        <taxon>Alphaproteobacteria</taxon>
        <taxon>Hyphomicrobiales</taxon>
        <taxon>Beijerinckiaceae</taxon>
        <taxon>Methylocella</taxon>
    </lineage>
</organism>
<accession>A0A8B6M8S8</accession>
<sequence length="58" mass="6833">MKWRLGECWDFVTESCPNRGPAGYFCSVRLDYFGRIRHAEAFIKVFPGREAVWSNDIF</sequence>
<reference evidence="1 2" key="1">
    <citation type="submission" date="2019-05" db="EMBL/GenBank/DDBJ databases">
        <authorList>
            <person name="Farhan Ul Haque M."/>
        </authorList>
    </citation>
    <scope>NUCLEOTIDE SEQUENCE [LARGE SCALE GENOMIC DNA]</scope>
    <source>
        <strain evidence="1">2</strain>
    </source>
</reference>
<evidence type="ECO:0000313" key="2">
    <source>
        <dbReference type="Proteomes" id="UP000485880"/>
    </source>
</evidence>
<keyword evidence="2" id="KW-1185">Reference proteome</keyword>
<evidence type="ECO:0000313" key="1">
    <source>
        <dbReference type="EMBL" id="VTZ51310.1"/>
    </source>
</evidence>
<gene>
    <name evidence="1" type="ORF">MPC4_350016</name>
</gene>
<proteinExistence type="predicted"/>
<dbReference type="EMBL" id="CABFMQ020000093">
    <property type="protein sequence ID" value="VTZ51310.1"/>
    <property type="molecule type" value="Genomic_DNA"/>
</dbReference>
<dbReference type="AlphaFoldDB" id="A0A8B6M8S8"/>
<protein>
    <submittedName>
        <fullName evidence="1">Uncharacterized protein</fullName>
    </submittedName>
</protein>
<name>A0A8B6M8S8_METTU</name>